<organism evidence="8 9">
    <name type="scientific">Kineosporia corallincola</name>
    <dbReference type="NCBI Taxonomy" id="2835133"/>
    <lineage>
        <taxon>Bacteria</taxon>
        <taxon>Bacillati</taxon>
        <taxon>Actinomycetota</taxon>
        <taxon>Actinomycetes</taxon>
        <taxon>Kineosporiales</taxon>
        <taxon>Kineosporiaceae</taxon>
        <taxon>Kineosporia</taxon>
    </lineage>
</organism>
<evidence type="ECO:0000256" key="6">
    <source>
        <dbReference type="SAM" id="Phobius"/>
    </source>
</evidence>
<dbReference type="InterPro" id="IPR036890">
    <property type="entry name" value="HATPase_C_sf"/>
</dbReference>
<evidence type="ECO:0000313" key="8">
    <source>
        <dbReference type="EMBL" id="MBT0773736.1"/>
    </source>
</evidence>
<evidence type="ECO:0000313" key="9">
    <source>
        <dbReference type="Proteomes" id="UP001197247"/>
    </source>
</evidence>
<gene>
    <name evidence="8" type="ORF">KIH74_32625</name>
</gene>
<feature type="transmembrane region" description="Helical" evidence="6">
    <location>
        <begin position="119"/>
        <end position="136"/>
    </location>
</feature>
<reference evidence="8 9" key="1">
    <citation type="submission" date="2021-05" db="EMBL/GenBank/DDBJ databases">
        <title>Kineosporia and Streptomyces sp. nov. two new marine actinobacteria isolated from Coral.</title>
        <authorList>
            <person name="Buangrab K."/>
            <person name="Sutthacheep M."/>
            <person name="Yeemin T."/>
            <person name="Harunari E."/>
            <person name="Igarashi Y."/>
            <person name="Kanchanasin P."/>
            <person name="Tanasupawat S."/>
            <person name="Phongsopitanun W."/>
        </authorList>
    </citation>
    <scope>NUCLEOTIDE SEQUENCE [LARGE SCALE GENOMIC DNA]</scope>
    <source>
        <strain evidence="8 9">J2-2</strain>
    </source>
</reference>
<dbReference type="Proteomes" id="UP001197247">
    <property type="component" value="Unassembled WGS sequence"/>
</dbReference>
<sequence>MVQSLAGDTEVVPGAAPRLIPAGQPGVQAAAVLSLGRAILVARLILSFLYAVTAVLLSGADAQSLQRYAVPLAIIAAVTSTELATLRRMANGPPRVLLVLADSAVALVLFLVWTGDPVYVVYQIGAAALAGAMLGLHGAPLWLGQAVQAAATCWFVLADKVAPLATTVVLVTAPALILAAGASSITLAQLIRDRLNRDLDPSVPVAVIHDAVSTTLRRSCLAWFRLPRFGRRTSSGPGPLADELARLLTQDTLTALEQAEIPVGGVRFDYSHEDFADSLDALCHEWAASTNIHLRTDLPPVWLRVPVRHQLALIVDDALTNVSEHAHATRAQVELTERRQGVTITVKDNGQGFVVPSDPATLRGGDYDGICRMISRSSYLGANLTITTAPYSGTEIRVRLEGKR</sequence>
<evidence type="ECO:0000256" key="2">
    <source>
        <dbReference type="ARBA" id="ARBA00012438"/>
    </source>
</evidence>
<feature type="domain" description="Histidine kinase/HSP90-like ATPase" evidence="7">
    <location>
        <begin position="309"/>
        <end position="401"/>
    </location>
</feature>
<feature type="transmembrane region" description="Helical" evidence="6">
    <location>
        <begin position="40"/>
        <end position="59"/>
    </location>
</feature>
<dbReference type="PANTHER" id="PTHR24421:SF10">
    <property type="entry name" value="NITRATE_NITRITE SENSOR PROTEIN NARQ"/>
    <property type="match status" value="1"/>
</dbReference>
<keyword evidence="6" id="KW-0472">Membrane</keyword>
<protein>
    <recommendedName>
        <fullName evidence="2">histidine kinase</fullName>
        <ecNumber evidence="2">2.7.13.3</ecNumber>
    </recommendedName>
</protein>
<evidence type="ECO:0000256" key="5">
    <source>
        <dbReference type="ARBA" id="ARBA00023012"/>
    </source>
</evidence>
<feature type="transmembrane region" description="Helical" evidence="6">
    <location>
        <begin position="96"/>
        <end position="113"/>
    </location>
</feature>
<dbReference type="InterPro" id="IPR050482">
    <property type="entry name" value="Sensor_HK_TwoCompSys"/>
</dbReference>
<dbReference type="InterPro" id="IPR003594">
    <property type="entry name" value="HATPase_dom"/>
</dbReference>
<evidence type="ECO:0000259" key="7">
    <source>
        <dbReference type="Pfam" id="PF02518"/>
    </source>
</evidence>
<dbReference type="PANTHER" id="PTHR24421">
    <property type="entry name" value="NITRATE/NITRITE SENSOR PROTEIN NARX-RELATED"/>
    <property type="match status" value="1"/>
</dbReference>
<keyword evidence="5" id="KW-0902">Two-component regulatory system</keyword>
<name>A0ABS5TSH3_9ACTN</name>
<dbReference type="Pfam" id="PF02518">
    <property type="entry name" value="HATPase_c"/>
    <property type="match status" value="1"/>
</dbReference>
<dbReference type="EC" id="2.7.13.3" evidence="2"/>
<feature type="transmembrane region" description="Helical" evidence="6">
    <location>
        <begin position="164"/>
        <end position="188"/>
    </location>
</feature>
<comment type="catalytic activity">
    <reaction evidence="1">
        <text>ATP + protein L-histidine = ADP + protein N-phospho-L-histidine.</text>
        <dbReference type="EC" id="2.7.13.3"/>
    </reaction>
</comment>
<keyword evidence="4" id="KW-0418">Kinase</keyword>
<dbReference type="Gene3D" id="3.30.565.10">
    <property type="entry name" value="Histidine kinase-like ATPase, C-terminal domain"/>
    <property type="match status" value="1"/>
</dbReference>
<keyword evidence="6" id="KW-1133">Transmembrane helix</keyword>
<dbReference type="EMBL" id="JAHBAY010000019">
    <property type="protein sequence ID" value="MBT0773736.1"/>
    <property type="molecule type" value="Genomic_DNA"/>
</dbReference>
<evidence type="ECO:0000256" key="3">
    <source>
        <dbReference type="ARBA" id="ARBA00022679"/>
    </source>
</evidence>
<comment type="caution">
    <text evidence="8">The sequence shown here is derived from an EMBL/GenBank/DDBJ whole genome shotgun (WGS) entry which is preliminary data.</text>
</comment>
<dbReference type="RefSeq" id="WP_214160276.1">
    <property type="nucleotide sequence ID" value="NZ_JAHBAY010000019.1"/>
</dbReference>
<evidence type="ECO:0000256" key="1">
    <source>
        <dbReference type="ARBA" id="ARBA00000085"/>
    </source>
</evidence>
<evidence type="ECO:0000256" key="4">
    <source>
        <dbReference type="ARBA" id="ARBA00022777"/>
    </source>
</evidence>
<keyword evidence="6" id="KW-0812">Transmembrane</keyword>
<proteinExistence type="predicted"/>
<keyword evidence="3" id="KW-0808">Transferase</keyword>
<keyword evidence="9" id="KW-1185">Reference proteome</keyword>
<accession>A0ABS5TSH3</accession>
<dbReference type="SUPFAM" id="SSF55874">
    <property type="entry name" value="ATPase domain of HSP90 chaperone/DNA topoisomerase II/histidine kinase"/>
    <property type="match status" value="1"/>
</dbReference>
<dbReference type="CDD" id="cd16917">
    <property type="entry name" value="HATPase_UhpB-NarQ-NarX-like"/>
    <property type="match status" value="1"/>
</dbReference>